<feature type="compositionally biased region" description="Pro residues" evidence="1">
    <location>
        <begin position="1"/>
        <end position="22"/>
    </location>
</feature>
<accession>A0AA39CVR3</accession>
<dbReference type="PANTHER" id="PTHR37826:SF3">
    <property type="entry name" value="J DOMAIN-CONTAINING PROTEIN"/>
    <property type="match status" value="1"/>
</dbReference>
<reference evidence="3" key="1">
    <citation type="submission" date="2022-10" db="EMBL/GenBank/DDBJ databases">
        <title>Culturing micro-colonial fungi from biological soil crusts in the Mojave desert and describing Neophaeococcomyces mojavensis, and introducing the new genera and species Taxawa tesnikishii.</title>
        <authorList>
            <person name="Kurbessoian T."/>
            <person name="Stajich J.E."/>
        </authorList>
    </citation>
    <scope>NUCLEOTIDE SEQUENCE</scope>
    <source>
        <strain evidence="3">TK_35</strain>
    </source>
</reference>
<evidence type="ECO:0008006" key="4">
    <source>
        <dbReference type="Google" id="ProtNLM"/>
    </source>
</evidence>
<evidence type="ECO:0000313" key="3">
    <source>
        <dbReference type="EMBL" id="KAJ9627523.1"/>
    </source>
</evidence>
<evidence type="ECO:0000256" key="1">
    <source>
        <dbReference type="SAM" id="MobiDB-lite"/>
    </source>
</evidence>
<dbReference type="AlphaFoldDB" id="A0AA39CVR3"/>
<dbReference type="EMBL" id="JAPDRN010000077">
    <property type="protein sequence ID" value="KAJ9627523.1"/>
    <property type="molecule type" value="Genomic_DNA"/>
</dbReference>
<keyword evidence="2" id="KW-0472">Membrane</keyword>
<keyword evidence="2" id="KW-1133">Transmembrane helix</keyword>
<organism evidence="3">
    <name type="scientific">Knufia peltigerae</name>
    <dbReference type="NCBI Taxonomy" id="1002370"/>
    <lineage>
        <taxon>Eukaryota</taxon>
        <taxon>Fungi</taxon>
        <taxon>Dikarya</taxon>
        <taxon>Ascomycota</taxon>
        <taxon>Pezizomycotina</taxon>
        <taxon>Eurotiomycetes</taxon>
        <taxon>Chaetothyriomycetidae</taxon>
        <taxon>Chaetothyriales</taxon>
        <taxon>Trichomeriaceae</taxon>
        <taxon>Knufia</taxon>
    </lineage>
</organism>
<feature type="transmembrane region" description="Helical" evidence="2">
    <location>
        <begin position="426"/>
        <end position="459"/>
    </location>
</feature>
<proteinExistence type="predicted"/>
<gene>
    <name evidence="3" type="ORF">H2204_009750</name>
</gene>
<sequence length="521" mass="57856">MSDPRNTPPPLPQSASAPPPLPAAVLDGPGSPQDVPPLPGSFPLDTSTLPEAIRNEIEAPDPVAIDTSADELKDGLNRCPKCGATDIRPKLGTDILVCLYCRHEWHGARVEEEFGLGEAIDQLRGTVIASGARDIDADTSALMTFKCTGCGAEVTVNTESTMTARCHWCRHVFGVNEQIANGAVPDAVLPFHIKKEDAVARIRQFVDKRRMFALKAFKEQFTPENVVGVYLPYMIVDGNVSAAVAGKGEIKTREYTRGSEKNKQTYYDADIYQVERQVDFTVDDLPLESSAERGNLDTRANTNNIINTILPFDTKNAVKWNASYLAGFTSEKRNLDVEKLRPRLEDQLLSIARAQLEGTVRRYDRGVRWEQEQLEVHGTRWVAMYLPVWLYSYHQPGKNGGMLHYIAVNGRTGETMGSVPVQQWKMLLAALTAGTIIEALAIAFLVASPAGATALYWALYRFYRNTDKSHSFEHETEIDAKPVTGSDRRVDSISGTQEKRIRGDNVYEYRKRVARVKTGPE</sequence>
<dbReference type="PANTHER" id="PTHR37826">
    <property type="entry name" value="FLOTILLIN BAND_7_5 DOMAIN PROTEIN"/>
    <property type="match status" value="1"/>
</dbReference>
<evidence type="ECO:0000256" key="2">
    <source>
        <dbReference type="SAM" id="Phobius"/>
    </source>
</evidence>
<protein>
    <recommendedName>
        <fullName evidence="4">TFIIB-type zinc ribbon-containing protein</fullName>
    </recommendedName>
</protein>
<comment type="caution">
    <text evidence="3">The sequence shown here is derived from an EMBL/GenBank/DDBJ whole genome shotgun (WGS) entry which is preliminary data.</text>
</comment>
<feature type="region of interest" description="Disordered" evidence="1">
    <location>
        <begin position="1"/>
        <end position="47"/>
    </location>
</feature>
<name>A0AA39CVR3_9EURO</name>
<keyword evidence="2" id="KW-0812">Transmembrane</keyword>